<feature type="active site" description="For ring-opening step" evidence="4">
    <location>
        <position position="136"/>
    </location>
</feature>
<dbReference type="Proteomes" id="UP000199300">
    <property type="component" value="Unassembled WGS sequence"/>
</dbReference>
<keyword evidence="2 4" id="KW-0378">Hydrolase</keyword>
<comment type="function">
    <text evidence="4">Catalyzes the reversible isomerization-deamination of glucosamine 6-phosphate (GlcN6P) to form fructose 6-phosphate (Fru6P) and ammonium ion.</text>
</comment>
<dbReference type="AlphaFoldDB" id="A0A1H8MKB8"/>
<keyword evidence="7" id="KW-1185">Reference proteome</keyword>
<dbReference type="RefSeq" id="WP_091496657.1">
    <property type="nucleotide sequence ID" value="NZ_FODJ01000004.1"/>
</dbReference>
<organism evidence="6 7">
    <name type="scientific">Amphibacillus marinus</name>
    <dbReference type="NCBI Taxonomy" id="872970"/>
    <lineage>
        <taxon>Bacteria</taxon>
        <taxon>Bacillati</taxon>
        <taxon>Bacillota</taxon>
        <taxon>Bacilli</taxon>
        <taxon>Bacillales</taxon>
        <taxon>Bacillaceae</taxon>
        <taxon>Amphibacillus</taxon>
    </lineage>
</organism>
<dbReference type="InterPro" id="IPR006148">
    <property type="entry name" value="Glc/Gal-6P_isomerase"/>
</dbReference>
<feature type="domain" description="Glucosamine/galactosamine-6-phosphate isomerase" evidence="5">
    <location>
        <begin position="10"/>
        <end position="226"/>
    </location>
</feature>
<dbReference type="GO" id="GO:0042802">
    <property type="term" value="F:identical protein binding"/>
    <property type="evidence" value="ECO:0007669"/>
    <property type="project" value="TreeGrafter"/>
</dbReference>
<dbReference type="EC" id="3.5.99.6" evidence="4"/>
<proteinExistence type="inferred from homology"/>
<name>A0A1H8MKB8_9BACI</name>
<dbReference type="SUPFAM" id="SSF100950">
    <property type="entry name" value="NagB/RpiA/CoA transferase-like"/>
    <property type="match status" value="1"/>
</dbReference>
<dbReference type="FunFam" id="3.40.50.1360:FF:000003">
    <property type="entry name" value="Glucosamine-6-phosphate deaminase"/>
    <property type="match status" value="1"/>
</dbReference>
<dbReference type="HAMAP" id="MF_01241">
    <property type="entry name" value="GlcN6P_deamin"/>
    <property type="match status" value="1"/>
</dbReference>
<dbReference type="PANTHER" id="PTHR11280">
    <property type="entry name" value="GLUCOSAMINE-6-PHOSPHATE ISOMERASE"/>
    <property type="match status" value="1"/>
</dbReference>
<accession>A0A1H8MKB8</accession>
<dbReference type="InterPro" id="IPR004547">
    <property type="entry name" value="Glucosamine6P_isomerase"/>
</dbReference>
<dbReference type="InterPro" id="IPR018321">
    <property type="entry name" value="Glucosamine6P_isomerase_CS"/>
</dbReference>
<reference evidence="6 7" key="1">
    <citation type="submission" date="2016-10" db="EMBL/GenBank/DDBJ databases">
        <authorList>
            <person name="de Groot N.N."/>
        </authorList>
    </citation>
    <scope>NUCLEOTIDE SEQUENCE [LARGE SCALE GENOMIC DNA]</scope>
    <source>
        <strain evidence="6 7">CGMCC 1.10434</strain>
    </source>
</reference>
<dbReference type="InterPro" id="IPR037171">
    <property type="entry name" value="NagB/RpiA_transferase-like"/>
</dbReference>
<comment type="caution">
    <text evidence="4">Lacks conserved residue(s) required for the propagation of feature annotation.</text>
</comment>
<evidence type="ECO:0000313" key="6">
    <source>
        <dbReference type="EMBL" id="SEO17596.1"/>
    </source>
</evidence>
<comment type="pathway">
    <text evidence="4">Amino-sugar metabolism; N-acetylneuraminate degradation; D-fructose 6-phosphate from N-acetylneuraminate: step 5/5.</text>
</comment>
<dbReference type="NCBIfam" id="TIGR00502">
    <property type="entry name" value="nagB"/>
    <property type="match status" value="1"/>
</dbReference>
<sequence length="244" mass="27029">MNIITVTDYQAMSDWACQHLIKRINELEQPVLGLATGSTPEGMYSSLINAYQNKQISFENVISFNLDEYVGLPSDDHNSYNYFMHDKLFNHIDIKGKNAHLPNGIASSPDQECQDYEKLITQTNGIDLQILGIGLNGHIGFNEPGTPFSSRTHVVELDDLTREANARFFASKDDVPTHAITMGIATIMESKEIILLISGENKAEALKQLIESDVTEDFPASILQKHPNLTIVADEAAAHSLVTK</sequence>
<gene>
    <name evidence="4" type="primary">nagB</name>
    <name evidence="6" type="ORF">SAMN04488134_104180</name>
</gene>
<dbReference type="UniPathway" id="UPA00629">
    <property type="reaction ID" value="UER00684"/>
</dbReference>
<dbReference type="GO" id="GO:0006043">
    <property type="term" value="P:glucosamine catabolic process"/>
    <property type="evidence" value="ECO:0007669"/>
    <property type="project" value="TreeGrafter"/>
</dbReference>
<evidence type="ECO:0000259" key="5">
    <source>
        <dbReference type="Pfam" id="PF01182"/>
    </source>
</evidence>
<dbReference type="OrthoDB" id="9791139at2"/>
<feature type="active site" description="Proton acceptor; for ring-opening step" evidence="4">
    <location>
        <position position="138"/>
    </location>
</feature>
<dbReference type="PANTHER" id="PTHR11280:SF5">
    <property type="entry name" value="GLUCOSAMINE-6-PHOSPHATE ISOMERASE"/>
    <property type="match status" value="1"/>
</dbReference>
<dbReference type="Pfam" id="PF01182">
    <property type="entry name" value="Glucosamine_iso"/>
    <property type="match status" value="1"/>
</dbReference>
<dbReference type="GO" id="GO:0006046">
    <property type="term" value="P:N-acetylglucosamine catabolic process"/>
    <property type="evidence" value="ECO:0007669"/>
    <property type="project" value="UniProtKB-UniRule"/>
</dbReference>
<comment type="catalytic activity">
    <reaction evidence="1 4">
        <text>alpha-D-glucosamine 6-phosphate + H2O = beta-D-fructose 6-phosphate + NH4(+)</text>
        <dbReference type="Rhea" id="RHEA:12172"/>
        <dbReference type="ChEBI" id="CHEBI:15377"/>
        <dbReference type="ChEBI" id="CHEBI:28938"/>
        <dbReference type="ChEBI" id="CHEBI:57634"/>
        <dbReference type="ChEBI" id="CHEBI:75989"/>
        <dbReference type="EC" id="3.5.99.6"/>
    </reaction>
</comment>
<dbReference type="GO" id="GO:0005975">
    <property type="term" value="P:carbohydrate metabolic process"/>
    <property type="evidence" value="ECO:0007669"/>
    <property type="project" value="InterPro"/>
</dbReference>
<evidence type="ECO:0000256" key="4">
    <source>
        <dbReference type="HAMAP-Rule" id="MF_01241"/>
    </source>
</evidence>
<evidence type="ECO:0000313" key="7">
    <source>
        <dbReference type="Proteomes" id="UP000199300"/>
    </source>
</evidence>
<dbReference type="CDD" id="cd01399">
    <property type="entry name" value="GlcN6P_deaminase"/>
    <property type="match status" value="1"/>
</dbReference>
<dbReference type="GO" id="GO:0019262">
    <property type="term" value="P:N-acetylneuraminate catabolic process"/>
    <property type="evidence" value="ECO:0007669"/>
    <property type="project" value="UniProtKB-UniRule"/>
</dbReference>
<dbReference type="GO" id="GO:0005737">
    <property type="term" value="C:cytoplasm"/>
    <property type="evidence" value="ECO:0007669"/>
    <property type="project" value="TreeGrafter"/>
</dbReference>
<dbReference type="GO" id="GO:0004342">
    <property type="term" value="F:glucosamine-6-phosphate deaminase activity"/>
    <property type="evidence" value="ECO:0007669"/>
    <property type="project" value="UniProtKB-UniRule"/>
</dbReference>
<evidence type="ECO:0000256" key="1">
    <source>
        <dbReference type="ARBA" id="ARBA00000644"/>
    </source>
</evidence>
<dbReference type="Gene3D" id="3.40.50.1360">
    <property type="match status" value="1"/>
</dbReference>
<keyword evidence="3 4" id="KW-0119">Carbohydrate metabolism</keyword>
<feature type="active site" description="Proton acceptor; for enolization step" evidence="4">
    <location>
        <position position="67"/>
    </location>
</feature>
<protein>
    <recommendedName>
        <fullName evidence="4">Glucosamine-6-phosphate deaminase</fullName>
        <ecNumber evidence="4">3.5.99.6</ecNumber>
    </recommendedName>
    <alternativeName>
        <fullName evidence="4">GlcN6P deaminase</fullName>
        <shortName evidence="4">GNPDA</shortName>
    </alternativeName>
    <alternativeName>
        <fullName evidence="4">Glucosamine-6-phosphate isomerase</fullName>
    </alternativeName>
</protein>
<dbReference type="EMBL" id="FODJ01000004">
    <property type="protein sequence ID" value="SEO17596.1"/>
    <property type="molecule type" value="Genomic_DNA"/>
</dbReference>
<feature type="active site" description="For ring-opening step" evidence="4">
    <location>
        <position position="143"/>
    </location>
</feature>
<evidence type="ECO:0000256" key="3">
    <source>
        <dbReference type="ARBA" id="ARBA00023277"/>
    </source>
</evidence>
<comment type="similarity">
    <text evidence="4">Belongs to the glucosamine/galactosamine-6-phosphate isomerase family. NagB subfamily.</text>
</comment>
<dbReference type="STRING" id="872970.SAMN04488134_104180"/>
<dbReference type="PROSITE" id="PS01161">
    <property type="entry name" value="GLC_GALNAC_ISOMERASE"/>
    <property type="match status" value="1"/>
</dbReference>
<evidence type="ECO:0000256" key="2">
    <source>
        <dbReference type="ARBA" id="ARBA00022801"/>
    </source>
</evidence>